<evidence type="ECO:0000256" key="2">
    <source>
        <dbReference type="PROSITE-ProRule" id="PRU00252"/>
    </source>
</evidence>
<dbReference type="SUPFAM" id="SSF50249">
    <property type="entry name" value="Nucleic acid-binding proteins"/>
    <property type="match status" value="1"/>
</dbReference>
<reference evidence="4 5" key="1">
    <citation type="journal article" date="2019" name="mSystems">
        <title>Life at home and on the roam: Genomic adaptions reflect the dual lifestyle of an intracellular, facultative symbiont.</title>
        <authorList>
            <person name="Burgsdorf I."/>
        </authorList>
    </citation>
    <scope>NUCLEOTIDE SEQUENCE [LARGE SCALE GENOMIC DNA]</scope>
    <source>
        <strain evidence="4">277cV</strain>
    </source>
</reference>
<organism evidence="4 5">
    <name type="scientific">Aphanocapsa feldmannii 277cV</name>
    <dbReference type="NCBI Taxonomy" id="2507553"/>
    <lineage>
        <taxon>Bacteria</taxon>
        <taxon>Bacillati</taxon>
        <taxon>Cyanobacteriota</taxon>
        <taxon>Cyanophyceae</taxon>
        <taxon>Oscillatoriophycideae</taxon>
        <taxon>Chroococcales</taxon>
        <taxon>Microcystaceae</taxon>
        <taxon>Aphanocapsa</taxon>
    </lineage>
</organism>
<dbReference type="InterPro" id="IPR000424">
    <property type="entry name" value="Primosome_PriB/ssb"/>
</dbReference>
<dbReference type="Pfam" id="PF00436">
    <property type="entry name" value="SSB"/>
    <property type="match status" value="1"/>
</dbReference>
<proteinExistence type="predicted"/>
<keyword evidence="1 2" id="KW-0238">DNA-binding</keyword>
<protein>
    <submittedName>
        <fullName evidence="4">Single-stranded DNA-binding protein</fullName>
    </submittedName>
</protein>
<dbReference type="InterPro" id="IPR012340">
    <property type="entry name" value="NA-bd_OB-fold"/>
</dbReference>
<dbReference type="GO" id="GO:0003697">
    <property type="term" value="F:single-stranded DNA binding"/>
    <property type="evidence" value="ECO:0007669"/>
    <property type="project" value="InterPro"/>
</dbReference>
<evidence type="ECO:0000256" key="1">
    <source>
        <dbReference type="ARBA" id="ARBA00023125"/>
    </source>
</evidence>
<dbReference type="Proteomes" id="UP000317990">
    <property type="component" value="Unassembled WGS sequence"/>
</dbReference>
<accession>A0A524RN34</accession>
<evidence type="ECO:0000313" key="4">
    <source>
        <dbReference type="EMBL" id="TGG92197.1"/>
    </source>
</evidence>
<gene>
    <name evidence="4" type="ORF">ERJ67_05890</name>
</gene>
<name>A0A524RN34_9CHRO</name>
<dbReference type="CDD" id="cd04496">
    <property type="entry name" value="SSB_OBF"/>
    <property type="match status" value="1"/>
</dbReference>
<feature type="region of interest" description="Disordered" evidence="3">
    <location>
        <begin position="102"/>
        <end position="161"/>
    </location>
</feature>
<feature type="compositionally biased region" description="Acidic residues" evidence="3">
    <location>
        <begin position="152"/>
        <end position="161"/>
    </location>
</feature>
<evidence type="ECO:0000256" key="3">
    <source>
        <dbReference type="SAM" id="MobiDB-lite"/>
    </source>
</evidence>
<dbReference type="PROSITE" id="PS50935">
    <property type="entry name" value="SSB"/>
    <property type="match status" value="1"/>
</dbReference>
<feature type="compositionally biased region" description="Low complexity" evidence="3">
    <location>
        <begin position="137"/>
        <end position="146"/>
    </location>
</feature>
<dbReference type="Gene3D" id="2.40.50.140">
    <property type="entry name" value="Nucleic acid-binding proteins"/>
    <property type="match status" value="1"/>
</dbReference>
<sequence>MNHCLLEVQVLDAPQLRYTQDNQIPIAEMTVQFDALRADDPPAQLSVVGWGNLASELSDRAQVGQRLLLEGRLRMTTVSRQDGSKGKKAEFSLVRLHHLAPGAAPQAAARTQDVRSPAPPPLRKAPPAAGEDSPVGAAAPAWNAAPLVPEPMELDDDEIPF</sequence>
<evidence type="ECO:0000313" key="5">
    <source>
        <dbReference type="Proteomes" id="UP000317990"/>
    </source>
</evidence>
<dbReference type="AlphaFoldDB" id="A0A524RN34"/>
<dbReference type="EMBL" id="SRMO01000065">
    <property type="protein sequence ID" value="TGG92197.1"/>
    <property type="molecule type" value="Genomic_DNA"/>
</dbReference>
<comment type="caution">
    <text evidence="4">The sequence shown here is derived from an EMBL/GenBank/DDBJ whole genome shotgun (WGS) entry which is preliminary data.</text>
</comment>